<proteinExistence type="predicted"/>
<name>A0ABV5KL59_9BACL</name>
<dbReference type="EMBL" id="JBHMDO010000008">
    <property type="protein sequence ID" value="MFB9324978.1"/>
    <property type="molecule type" value="Genomic_DNA"/>
</dbReference>
<dbReference type="RefSeq" id="WP_377489932.1">
    <property type="nucleotide sequence ID" value="NZ_JBHMDO010000008.1"/>
</dbReference>
<dbReference type="Proteomes" id="UP001589747">
    <property type="component" value="Unassembled WGS sequence"/>
</dbReference>
<comment type="caution">
    <text evidence="2">The sequence shown here is derived from an EMBL/GenBank/DDBJ whole genome shotgun (WGS) entry which is preliminary data.</text>
</comment>
<evidence type="ECO:0000313" key="3">
    <source>
        <dbReference type="Proteomes" id="UP001589747"/>
    </source>
</evidence>
<keyword evidence="1" id="KW-0472">Membrane</keyword>
<keyword evidence="1" id="KW-1133">Transmembrane helix</keyword>
<protein>
    <submittedName>
        <fullName evidence="2">Uncharacterized protein</fullName>
    </submittedName>
</protein>
<organism evidence="2 3">
    <name type="scientific">Paenibacillus aurantiacus</name>
    <dbReference type="NCBI Taxonomy" id="1936118"/>
    <lineage>
        <taxon>Bacteria</taxon>
        <taxon>Bacillati</taxon>
        <taxon>Bacillota</taxon>
        <taxon>Bacilli</taxon>
        <taxon>Bacillales</taxon>
        <taxon>Paenibacillaceae</taxon>
        <taxon>Paenibacillus</taxon>
    </lineage>
</organism>
<keyword evidence="3" id="KW-1185">Reference proteome</keyword>
<reference evidence="2 3" key="1">
    <citation type="submission" date="2024-09" db="EMBL/GenBank/DDBJ databases">
        <authorList>
            <person name="Sun Q."/>
            <person name="Mori K."/>
        </authorList>
    </citation>
    <scope>NUCLEOTIDE SEQUENCE [LARGE SCALE GENOMIC DNA]</scope>
    <source>
        <strain evidence="2 3">TISTR 2452</strain>
    </source>
</reference>
<feature type="transmembrane region" description="Helical" evidence="1">
    <location>
        <begin position="680"/>
        <end position="704"/>
    </location>
</feature>
<gene>
    <name evidence="2" type="ORF">ACFFSY_03465</name>
</gene>
<evidence type="ECO:0000313" key="2">
    <source>
        <dbReference type="EMBL" id="MFB9324978.1"/>
    </source>
</evidence>
<keyword evidence="1" id="KW-0812">Transmembrane</keyword>
<sequence length="849" mass="96785">MIPQKIRDCYNSGETDVYNRQKGFDYSGMSQLGTHTLVITNYGRVIAYDTGGIFGTERVMHFDAKSTKLLISFSGSTVYVKSSATYPFKLDFTLNSWDFIDLFPNIPYECFDFPSDAKELISTLISYQGQSKTHMSLKLAAKFIEIIHQDDFVTNTFTVPLHRIETWEASGAHSLTLKGHFDIQNESISSIQLFIPQKEKLQSVKTLLQDAPRLSQLVGPFKSIYPITYRFGGSDSKVELSNKAATAAAIILGVVNSFMSNKTASLVYHDHGVVSFLDEDNWKVLHQFSLQNDEWYYDKKENRTIIVHNNKAFVVNMQRPDAIAFAKATWGSSCGVCVPQTGYLYGVYQQNRYTKDEVSMLVQSSNQIRLLHWKELQLSAPLFLQSCDIVGYQHRMFIFEDSSISMITWPDKKWAAYVNPKTPNNLDDVSFGITSMEHPFFIEQTMRGIQLRQSPDTVLHDFEYHAISDISIAEPEGDSFLVPCNISAREGANGSGTNRFMLPAAEVHKIIYATYYHAKAPLIERTEAKQIYLSWTRQVNDFALFHLFGQLLAIQAGIREIHDNVSDRDQRNHRLINFMYYAIQNQKRRLDQVSIYLPAMLDRNVKDIFEPSGNKHDEELFRQLQRGFMNVSVQIKSALNEVESALSAVSSTIIPKGDMDEIIADRAKRGYTQAAATTGVGLAIALSTGGLAIPFLLGGAFLGFNTAQTSKEAKRLEQMKTEMENHRLDFYMTKALDTFDHLMLTLLPYYVAEVNRHMVNCFERLAGEYRAAWKSPVVIENMFREITQLYTYKQLPIDATVVLRKKELMDTVQKAVYLSEQHIQFFQQEVNVHVLQQTEGPRLRNERSV</sequence>
<accession>A0ABV5KL59</accession>
<evidence type="ECO:0000256" key="1">
    <source>
        <dbReference type="SAM" id="Phobius"/>
    </source>
</evidence>